<reference evidence="2" key="1">
    <citation type="submission" date="2018-05" db="EMBL/GenBank/DDBJ databases">
        <authorList>
            <person name="Lanie J.A."/>
            <person name="Ng W.-L."/>
            <person name="Kazmierczak K.M."/>
            <person name="Andrzejewski T.M."/>
            <person name="Davidsen T.M."/>
            <person name="Wayne K.J."/>
            <person name="Tettelin H."/>
            <person name="Glass J.I."/>
            <person name="Rusch D."/>
            <person name="Podicherti R."/>
            <person name="Tsui H.-C.T."/>
            <person name="Winkler M.E."/>
        </authorList>
    </citation>
    <scope>NUCLEOTIDE SEQUENCE</scope>
</reference>
<keyword evidence="1" id="KW-1133">Transmembrane helix</keyword>
<protein>
    <submittedName>
        <fullName evidence="2">Uncharacterized protein</fullName>
    </submittedName>
</protein>
<evidence type="ECO:0000256" key="1">
    <source>
        <dbReference type="SAM" id="Phobius"/>
    </source>
</evidence>
<feature type="non-terminal residue" evidence="2">
    <location>
        <position position="1"/>
    </location>
</feature>
<feature type="transmembrane region" description="Helical" evidence="1">
    <location>
        <begin position="12"/>
        <end position="40"/>
    </location>
</feature>
<keyword evidence="1" id="KW-0472">Membrane</keyword>
<evidence type="ECO:0000313" key="2">
    <source>
        <dbReference type="EMBL" id="SUZ75979.1"/>
    </source>
</evidence>
<dbReference type="EMBL" id="UINC01001261">
    <property type="protein sequence ID" value="SUZ75979.1"/>
    <property type="molecule type" value="Genomic_DNA"/>
</dbReference>
<name>A0A381QC49_9ZZZZ</name>
<keyword evidence="1" id="KW-0812">Transmembrane</keyword>
<gene>
    <name evidence="2" type="ORF">METZ01_LOCUS28833</name>
</gene>
<accession>A0A381QC49</accession>
<organism evidence="2">
    <name type="scientific">marine metagenome</name>
    <dbReference type="NCBI Taxonomy" id="408172"/>
    <lineage>
        <taxon>unclassified sequences</taxon>
        <taxon>metagenomes</taxon>
        <taxon>ecological metagenomes</taxon>
    </lineage>
</organism>
<dbReference type="AlphaFoldDB" id="A0A381QC49"/>
<proteinExistence type="predicted"/>
<sequence>VRYLTRPLVAALVALFILAAGGGWIELLIGAALFVLIDLGSWRIVKRRSRS</sequence>